<comment type="caution">
    <text evidence="1">The sequence shown here is derived from an EMBL/GenBank/DDBJ whole genome shotgun (WGS) entry which is preliminary data.</text>
</comment>
<protein>
    <recommendedName>
        <fullName evidence="3">FBD domain-containing protein</fullName>
    </recommendedName>
</protein>
<dbReference type="Proteomes" id="UP000222542">
    <property type="component" value="Unassembled WGS sequence"/>
</dbReference>
<dbReference type="Gramene" id="PHT90704">
    <property type="protein sequence ID" value="PHT90704"/>
    <property type="gene ID" value="T459_05817"/>
</dbReference>
<sequence>MKCKFLNLSTRLDALERPGLAILLQSCPQVETLIISSESTFEPIIPFLEAVLKNGIVLEKIILTPFKDGISIHPMQHAGVIQKLLSFPRSSEAAVIVFSG</sequence>
<reference evidence="1 2" key="1">
    <citation type="journal article" date="2014" name="Nat. Genet.">
        <title>Genome sequence of the hot pepper provides insights into the evolution of pungency in Capsicum species.</title>
        <authorList>
            <person name="Kim S."/>
            <person name="Park M."/>
            <person name="Yeom S.I."/>
            <person name="Kim Y.M."/>
            <person name="Lee J.M."/>
            <person name="Lee H.A."/>
            <person name="Seo E."/>
            <person name="Choi J."/>
            <person name="Cheong K."/>
            <person name="Kim K.T."/>
            <person name="Jung K."/>
            <person name="Lee G.W."/>
            <person name="Oh S.K."/>
            <person name="Bae C."/>
            <person name="Kim S.B."/>
            <person name="Lee H.Y."/>
            <person name="Kim S.Y."/>
            <person name="Kim M.S."/>
            <person name="Kang B.C."/>
            <person name="Jo Y.D."/>
            <person name="Yang H.B."/>
            <person name="Jeong H.J."/>
            <person name="Kang W.H."/>
            <person name="Kwon J.K."/>
            <person name="Shin C."/>
            <person name="Lim J.Y."/>
            <person name="Park J.H."/>
            <person name="Huh J.H."/>
            <person name="Kim J.S."/>
            <person name="Kim B.D."/>
            <person name="Cohen O."/>
            <person name="Paran I."/>
            <person name="Suh M.C."/>
            <person name="Lee S.B."/>
            <person name="Kim Y.K."/>
            <person name="Shin Y."/>
            <person name="Noh S.J."/>
            <person name="Park J."/>
            <person name="Seo Y.S."/>
            <person name="Kwon S.Y."/>
            <person name="Kim H.A."/>
            <person name="Park J.M."/>
            <person name="Kim H.J."/>
            <person name="Choi S.B."/>
            <person name="Bosland P.W."/>
            <person name="Reeves G."/>
            <person name="Jo S.H."/>
            <person name="Lee B.W."/>
            <person name="Cho H.T."/>
            <person name="Choi H.S."/>
            <person name="Lee M.S."/>
            <person name="Yu Y."/>
            <person name="Do Choi Y."/>
            <person name="Park B.S."/>
            <person name="van Deynze A."/>
            <person name="Ashrafi H."/>
            <person name="Hill T."/>
            <person name="Kim W.T."/>
            <person name="Pai H.S."/>
            <person name="Ahn H.K."/>
            <person name="Yeam I."/>
            <person name="Giovannoni J.J."/>
            <person name="Rose J.K."/>
            <person name="Sorensen I."/>
            <person name="Lee S.J."/>
            <person name="Kim R.W."/>
            <person name="Choi I.Y."/>
            <person name="Choi B.S."/>
            <person name="Lim J.S."/>
            <person name="Lee Y.H."/>
            <person name="Choi D."/>
        </authorList>
    </citation>
    <scope>NUCLEOTIDE SEQUENCE [LARGE SCALE GENOMIC DNA]</scope>
    <source>
        <strain evidence="2">cv. CM334</strain>
    </source>
</reference>
<dbReference type="AlphaFoldDB" id="A0A2G3A905"/>
<evidence type="ECO:0000313" key="1">
    <source>
        <dbReference type="EMBL" id="PHT90704.1"/>
    </source>
</evidence>
<proteinExistence type="predicted"/>
<name>A0A2G3A905_CAPAN</name>
<evidence type="ECO:0000313" key="2">
    <source>
        <dbReference type="Proteomes" id="UP000222542"/>
    </source>
</evidence>
<gene>
    <name evidence="1" type="ORF">T459_05817</name>
</gene>
<organism evidence="1 2">
    <name type="scientific">Capsicum annuum</name>
    <name type="common">Capsicum pepper</name>
    <dbReference type="NCBI Taxonomy" id="4072"/>
    <lineage>
        <taxon>Eukaryota</taxon>
        <taxon>Viridiplantae</taxon>
        <taxon>Streptophyta</taxon>
        <taxon>Embryophyta</taxon>
        <taxon>Tracheophyta</taxon>
        <taxon>Spermatophyta</taxon>
        <taxon>Magnoliopsida</taxon>
        <taxon>eudicotyledons</taxon>
        <taxon>Gunneridae</taxon>
        <taxon>Pentapetalae</taxon>
        <taxon>asterids</taxon>
        <taxon>lamiids</taxon>
        <taxon>Solanales</taxon>
        <taxon>Solanaceae</taxon>
        <taxon>Solanoideae</taxon>
        <taxon>Capsiceae</taxon>
        <taxon>Capsicum</taxon>
    </lineage>
</organism>
<accession>A0A2G3A905</accession>
<keyword evidence="2" id="KW-1185">Reference proteome</keyword>
<evidence type="ECO:0008006" key="3">
    <source>
        <dbReference type="Google" id="ProtNLM"/>
    </source>
</evidence>
<reference evidence="1 2" key="2">
    <citation type="journal article" date="2017" name="Genome Biol.">
        <title>New reference genome sequences of hot pepper reveal the massive evolution of plant disease-resistance genes by retroduplication.</title>
        <authorList>
            <person name="Kim S."/>
            <person name="Park J."/>
            <person name="Yeom S.I."/>
            <person name="Kim Y.M."/>
            <person name="Seo E."/>
            <person name="Kim K.T."/>
            <person name="Kim M.S."/>
            <person name="Lee J.M."/>
            <person name="Cheong K."/>
            <person name="Shin H.S."/>
            <person name="Kim S.B."/>
            <person name="Han K."/>
            <person name="Lee J."/>
            <person name="Park M."/>
            <person name="Lee H.A."/>
            <person name="Lee H.Y."/>
            <person name="Lee Y."/>
            <person name="Oh S."/>
            <person name="Lee J.H."/>
            <person name="Choi E."/>
            <person name="Choi E."/>
            <person name="Lee S.E."/>
            <person name="Jeon J."/>
            <person name="Kim H."/>
            <person name="Choi G."/>
            <person name="Song H."/>
            <person name="Lee J."/>
            <person name="Lee S.C."/>
            <person name="Kwon J.K."/>
            <person name="Lee H.Y."/>
            <person name="Koo N."/>
            <person name="Hong Y."/>
            <person name="Kim R.W."/>
            <person name="Kang W.H."/>
            <person name="Huh J.H."/>
            <person name="Kang B.C."/>
            <person name="Yang T.J."/>
            <person name="Lee Y.H."/>
            <person name="Bennetzen J.L."/>
            <person name="Choi D."/>
        </authorList>
    </citation>
    <scope>NUCLEOTIDE SEQUENCE [LARGE SCALE GENOMIC DNA]</scope>
    <source>
        <strain evidence="2">cv. CM334</strain>
    </source>
</reference>
<dbReference type="EMBL" id="AYRZ02000002">
    <property type="protein sequence ID" value="PHT90704.1"/>
    <property type="molecule type" value="Genomic_DNA"/>
</dbReference>